<dbReference type="HOGENOM" id="CLU_082499_2_2_1"/>
<dbReference type="InParanoid" id="A0A0D0A1L7"/>
<reference evidence="1 2" key="1">
    <citation type="submission" date="2014-04" db="EMBL/GenBank/DDBJ databases">
        <authorList>
            <consortium name="DOE Joint Genome Institute"/>
            <person name="Kuo A."/>
            <person name="Ruytinx J."/>
            <person name="Rineau F."/>
            <person name="Colpaert J."/>
            <person name="Kohler A."/>
            <person name="Nagy L.G."/>
            <person name="Floudas D."/>
            <person name="Copeland A."/>
            <person name="Barry K.W."/>
            <person name="Cichocki N."/>
            <person name="Veneault-Fourrey C."/>
            <person name="LaButti K."/>
            <person name="Lindquist E.A."/>
            <person name="Lipzen A."/>
            <person name="Lundell T."/>
            <person name="Morin E."/>
            <person name="Murat C."/>
            <person name="Sun H."/>
            <person name="Tunlid A."/>
            <person name="Henrissat B."/>
            <person name="Grigoriev I.V."/>
            <person name="Hibbett D.S."/>
            <person name="Martin F."/>
            <person name="Nordberg H.P."/>
            <person name="Cantor M.N."/>
            <person name="Hua S.X."/>
        </authorList>
    </citation>
    <scope>NUCLEOTIDE SEQUENCE [LARGE SCALE GENOMIC DNA]</scope>
    <source>
        <strain evidence="1 2">UH-Slu-Lm8-n1</strain>
    </source>
</reference>
<organism evidence="1 2">
    <name type="scientific">Suillus luteus UH-Slu-Lm8-n1</name>
    <dbReference type="NCBI Taxonomy" id="930992"/>
    <lineage>
        <taxon>Eukaryota</taxon>
        <taxon>Fungi</taxon>
        <taxon>Dikarya</taxon>
        <taxon>Basidiomycota</taxon>
        <taxon>Agaricomycotina</taxon>
        <taxon>Agaricomycetes</taxon>
        <taxon>Agaricomycetidae</taxon>
        <taxon>Boletales</taxon>
        <taxon>Suillineae</taxon>
        <taxon>Suillaceae</taxon>
        <taxon>Suillus</taxon>
    </lineage>
</organism>
<proteinExistence type="predicted"/>
<gene>
    <name evidence="1" type="ORF">CY34DRAFT_68441</name>
</gene>
<accession>A0A0D0A1L7</accession>
<dbReference type="AlphaFoldDB" id="A0A0D0A1L7"/>
<keyword evidence="2" id="KW-1185">Reference proteome</keyword>
<dbReference type="OrthoDB" id="3186724at2759"/>
<evidence type="ECO:0000313" key="2">
    <source>
        <dbReference type="Proteomes" id="UP000054485"/>
    </source>
</evidence>
<dbReference type="EMBL" id="KN836471">
    <property type="protein sequence ID" value="KIK32004.1"/>
    <property type="molecule type" value="Genomic_DNA"/>
</dbReference>
<feature type="non-terminal residue" evidence="1">
    <location>
        <position position="1"/>
    </location>
</feature>
<feature type="non-terminal residue" evidence="1">
    <location>
        <position position="132"/>
    </location>
</feature>
<dbReference type="STRING" id="930992.A0A0D0A1L7"/>
<dbReference type="Proteomes" id="UP000054485">
    <property type="component" value="Unassembled WGS sequence"/>
</dbReference>
<reference evidence="2" key="2">
    <citation type="submission" date="2015-01" db="EMBL/GenBank/DDBJ databases">
        <title>Evolutionary Origins and Diversification of the Mycorrhizal Mutualists.</title>
        <authorList>
            <consortium name="DOE Joint Genome Institute"/>
            <consortium name="Mycorrhizal Genomics Consortium"/>
            <person name="Kohler A."/>
            <person name="Kuo A."/>
            <person name="Nagy L.G."/>
            <person name="Floudas D."/>
            <person name="Copeland A."/>
            <person name="Barry K.W."/>
            <person name="Cichocki N."/>
            <person name="Veneault-Fourrey C."/>
            <person name="LaButti K."/>
            <person name="Lindquist E.A."/>
            <person name="Lipzen A."/>
            <person name="Lundell T."/>
            <person name="Morin E."/>
            <person name="Murat C."/>
            <person name="Riley R."/>
            <person name="Ohm R."/>
            <person name="Sun H."/>
            <person name="Tunlid A."/>
            <person name="Henrissat B."/>
            <person name="Grigoriev I.V."/>
            <person name="Hibbett D.S."/>
            <person name="Martin F."/>
        </authorList>
    </citation>
    <scope>NUCLEOTIDE SEQUENCE [LARGE SCALE GENOMIC DNA]</scope>
    <source>
        <strain evidence="2">UH-Slu-Lm8-n1</strain>
    </source>
</reference>
<protein>
    <submittedName>
        <fullName evidence="1">Uncharacterized protein</fullName>
    </submittedName>
</protein>
<sequence>AYWTEDHIPSLIKFLAAHKSEASDEMNFKIGVFQAMAAHFLELLKDMSIFFQVLVSQCNSHFQIQKQYKIVLDIKSQSGFSRFSWDNEFSASIDSTSEVVWAVYVKEFFLHSDAAPFRNKGWPYFNEVDALL</sequence>
<evidence type="ECO:0000313" key="1">
    <source>
        <dbReference type="EMBL" id="KIK32004.1"/>
    </source>
</evidence>
<name>A0A0D0A1L7_9AGAM</name>